<dbReference type="InterPro" id="IPR006204">
    <property type="entry name" value="GHMP_kinase_N_dom"/>
</dbReference>
<keyword evidence="3" id="KW-0547">Nucleotide-binding</keyword>
<feature type="domain" description="GHMP kinase C-terminal" evidence="8">
    <location>
        <begin position="263"/>
        <end position="343"/>
    </location>
</feature>
<dbReference type="OrthoDB" id="250531at2"/>
<evidence type="ECO:0000313" key="11">
    <source>
        <dbReference type="Proteomes" id="UP000281738"/>
    </source>
</evidence>
<reference evidence="10 11" key="1">
    <citation type="submission" date="2018-11" db="EMBL/GenBank/DDBJ databases">
        <title>Sequencing the genomes of 1000 actinobacteria strains.</title>
        <authorList>
            <person name="Klenk H.-P."/>
        </authorList>
    </citation>
    <scope>NUCLEOTIDE SEQUENCE [LARGE SCALE GENOMIC DNA]</scope>
    <source>
        <strain evidence="10 11">DSM 12652</strain>
    </source>
</reference>
<comment type="caution">
    <text evidence="10">The sequence shown here is derived from an EMBL/GenBank/DDBJ whole genome shotgun (WGS) entry which is preliminary data.</text>
</comment>
<comment type="similarity">
    <text evidence="1">Belongs to the GHMP kinase family. GalK subfamily.</text>
</comment>
<dbReference type="Gene3D" id="3.30.70.890">
    <property type="entry name" value="GHMP kinase, C-terminal domain"/>
    <property type="match status" value="1"/>
</dbReference>
<keyword evidence="6" id="KW-0299">Galactose metabolism</keyword>
<feature type="domain" description="Galactokinase N-terminal" evidence="9">
    <location>
        <begin position="7"/>
        <end position="42"/>
    </location>
</feature>
<dbReference type="PANTHER" id="PTHR10457">
    <property type="entry name" value="MEVALONATE KINASE/GALACTOKINASE"/>
    <property type="match status" value="1"/>
</dbReference>
<keyword evidence="11" id="KW-1185">Reference proteome</keyword>
<evidence type="ECO:0000256" key="1">
    <source>
        <dbReference type="ARBA" id="ARBA00006566"/>
    </source>
</evidence>
<evidence type="ECO:0000256" key="5">
    <source>
        <dbReference type="ARBA" id="ARBA00022840"/>
    </source>
</evidence>
<evidence type="ECO:0000313" key="10">
    <source>
        <dbReference type="EMBL" id="ROR90264.1"/>
    </source>
</evidence>
<dbReference type="GO" id="GO:0006012">
    <property type="term" value="P:galactose metabolic process"/>
    <property type="evidence" value="ECO:0007669"/>
    <property type="project" value="UniProtKB-KW"/>
</dbReference>
<dbReference type="EMBL" id="RKHO01000001">
    <property type="protein sequence ID" value="ROR90264.1"/>
    <property type="molecule type" value="Genomic_DNA"/>
</dbReference>
<dbReference type="RefSeq" id="WP_123389443.1">
    <property type="nucleotide sequence ID" value="NZ_RKHO01000001.1"/>
</dbReference>
<dbReference type="PANTHER" id="PTHR10457:SF7">
    <property type="entry name" value="GALACTOKINASE-RELATED"/>
    <property type="match status" value="1"/>
</dbReference>
<name>A0A3N2CSP8_9ACTN</name>
<proteinExistence type="inferred from homology"/>
<dbReference type="Pfam" id="PF00288">
    <property type="entry name" value="GHMP_kinases_N"/>
    <property type="match status" value="1"/>
</dbReference>
<dbReference type="InterPro" id="IPR019539">
    <property type="entry name" value="GalKase_N"/>
</dbReference>
<dbReference type="PRINTS" id="PR00959">
    <property type="entry name" value="MEVGALKINASE"/>
</dbReference>
<dbReference type="PIRSF" id="PIRSF000530">
    <property type="entry name" value="Galactokinase"/>
    <property type="match status" value="1"/>
</dbReference>
<dbReference type="InterPro" id="IPR014721">
    <property type="entry name" value="Ribsml_uS5_D2-typ_fold_subgr"/>
</dbReference>
<dbReference type="InterPro" id="IPR006203">
    <property type="entry name" value="GHMP_knse_ATP-bd_CS"/>
</dbReference>
<dbReference type="InterPro" id="IPR020568">
    <property type="entry name" value="Ribosomal_Su5_D2-typ_SF"/>
</dbReference>
<protein>
    <submittedName>
        <fullName evidence="10">Galactokinase</fullName>
    </submittedName>
</protein>
<evidence type="ECO:0000256" key="4">
    <source>
        <dbReference type="ARBA" id="ARBA00022777"/>
    </source>
</evidence>
<evidence type="ECO:0000256" key="3">
    <source>
        <dbReference type="ARBA" id="ARBA00022741"/>
    </source>
</evidence>
<dbReference type="GO" id="GO:0005524">
    <property type="term" value="F:ATP binding"/>
    <property type="evidence" value="ECO:0007669"/>
    <property type="project" value="UniProtKB-KW"/>
</dbReference>
<dbReference type="PROSITE" id="PS00106">
    <property type="entry name" value="GALACTOKINASE"/>
    <property type="match status" value="1"/>
</dbReference>
<gene>
    <name evidence="10" type="ORF">EDD33_1100</name>
</gene>
<dbReference type="PRINTS" id="PR00473">
    <property type="entry name" value="GALCTOKINASE"/>
</dbReference>
<dbReference type="InterPro" id="IPR000705">
    <property type="entry name" value="Galactokinase"/>
</dbReference>
<dbReference type="SUPFAM" id="SSF54211">
    <property type="entry name" value="Ribosomal protein S5 domain 2-like"/>
    <property type="match status" value="1"/>
</dbReference>
<sequence>MTAGASATAAAPGRVNLIGEHLDYLGGRCLSLALERRTTATVTLRDDDRLRVRSGRRTWHGSVVDLVPGAVPGWPAYAAGVLWALDVRRGVDVDIDSDLPSGAGLSSSAALASAVALALDAVLGLGLSREELAETAYRAESGMVGAPTGRLDQLVSLVADPGRALLVDFAGGRPTRESLPCRPDAAGLALLVVDTRVSHDMRVGGYGERRAECEEAARRLGVRLLADAVALPGLAERLAGLPDLLARRARFVTEEVARVGAVAAALRAGDWDALGPLLDAGHAGARDDLEISCPELDLAVTTARGAGAVAARMTGGGFGGSAVALVPVGSVDRVGAALAEAFVERGWREPHVFPTAAGRGAQVLRRGPAAPPA</sequence>
<evidence type="ECO:0000259" key="8">
    <source>
        <dbReference type="Pfam" id="PF08544"/>
    </source>
</evidence>
<keyword evidence="5" id="KW-0067">ATP-binding</keyword>
<feature type="domain" description="GHMP kinase N-terminal" evidence="7">
    <location>
        <begin position="80"/>
        <end position="157"/>
    </location>
</feature>
<dbReference type="Pfam" id="PF08544">
    <property type="entry name" value="GHMP_kinases_C"/>
    <property type="match status" value="1"/>
</dbReference>
<dbReference type="InterPro" id="IPR013750">
    <property type="entry name" value="GHMP_kinase_C_dom"/>
</dbReference>
<dbReference type="InterPro" id="IPR006206">
    <property type="entry name" value="Mevalonate/galactokinase"/>
</dbReference>
<keyword evidence="4 10" id="KW-0418">Kinase</keyword>
<dbReference type="GO" id="GO:0004335">
    <property type="term" value="F:galactokinase activity"/>
    <property type="evidence" value="ECO:0007669"/>
    <property type="project" value="InterPro"/>
</dbReference>
<dbReference type="InterPro" id="IPR036554">
    <property type="entry name" value="GHMP_kinase_C_sf"/>
</dbReference>
<dbReference type="AlphaFoldDB" id="A0A3N2CSP8"/>
<evidence type="ECO:0000259" key="9">
    <source>
        <dbReference type="Pfam" id="PF10509"/>
    </source>
</evidence>
<evidence type="ECO:0000259" key="7">
    <source>
        <dbReference type="Pfam" id="PF00288"/>
    </source>
</evidence>
<keyword evidence="2" id="KW-0808">Transferase</keyword>
<dbReference type="Proteomes" id="UP000281738">
    <property type="component" value="Unassembled WGS sequence"/>
</dbReference>
<organism evidence="10 11">
    <name type="scientific">Nocardioides aurantiacus</name>
    <dbReference type="NCBI Taxonomy" id="86796"/>
    <lineage>
        <taxon>Bacteria</taxon>
        <taxon>Bacillati</taxon>
        <taxon>Actinomycetota</taxon>
        <taxon>Actinomycetes</taxon>
        <taxon>Propionibacteriales</taxon>
        <taxon>Nocardioidaceae</taxon>
        <taxon>Nocardioides</taxon>
    </lineage>
</organism>
<dbReference type="PROSITE" id="PS00627">
    <property type="entry name" value="GHMP_KINASES_ATP"/>
    <property type="match status" value="1"/>
</dbReference>
<keyword evidence="6" id="KW-0119">Carbohydrate metabolism</keyword>
<accession>A0A3N2CSP8</accession>
<dbReference type="InterPro" id="IPR019741">
    <property type="entry name" value="Galactokinase_CS"/>
</dbReference>
<evidence type="ECO:0000256" key="2">
    <source>
        <dbReference type="ARBA" id="ARBA00022679"/>
    </source>
</evidence>
<dbReference type="SUPFAM" id="SSF55060">
    <property type="entry name" value="GHMP Kinase, C-terminal domain"/>
    <property type="match status" value="1"/>
</dbReference>
<dbReference type="Gene3D" id="3.30.230.10">
    <property type="match status" value="1"/>
</dbReference>
<evidence type="ECO:0000256" key="6">
    <source>
        <dbReference type="ARBA" id="ARBA00023144"/>
    </source>
</evidence>
<dbReference type="GO" id="GO:0005829">
    <property type="term" value="C:cytosol"/>
    <property type="evidence" value="ECO:0007669"/>
    <property type="project" value="TreeGrafter"/>
</dbReference>
<dbReference type="Pfam" id="PF10509">
    <property type="entry name" value="GalKase_gal_bdg"/>
    <property type="match status" value="1"/>
</dbReference>